<proteinExistence type="predicted"/>
<dbReference type="PANTHER" id="PTHR12526">
    <property type="entry name" value="GLYCOSYLTRANSFERASE"/>
    <property type="match status" value="1"/>
</dbReference>
<dbReference type="Pfam" id="PF00534">
    <property type="entry name" value="Glycos_transf_1"/>
    <property type="match status" value="1"/>
</dbReference>
<feature type="domain" description="Glycosyl transferase family 1" evidence="1">
    <location>
        <begin position="280"/>
        <end position="440"/>
    </location>
</feature>
<accession>A0A6S7D078</accession>
<dbReference type="GO" id="GO:0016757">
    <property type="term" value="F:glycosyltransferase activity"/>
    <property type="evidence" value="ECO:0007669"/>
    <property type="project" value="InterPro"/>
</dbReference>
<gene>
    <name evidence="2" type="ORF">LMG26788_02861</name>
</gene>
<evidence type="ECO:0000259" key="1">
    <source>
        <dbReference type="Pfam" id="PF00534"/>
    </source>
</evidence>
<name>A0A6S7D078_9BURK</name>
<dbReference type="InterPro" id="IPR001296">
    <property type="entry name" value="Glyco_trans_1"/>
</dbReference>
<dbReference type="Gene3D" id="3.40.50.2000">
    <property type="entry name" value="Glycogen Phosphorylase B"/>
    <property type="match status" value="2"/>
</dbReference>
<keyword evidence="3" id="KW-1185">Reference proteome</keyword>
<evidence type="ECO:0000313" key="2">
    <source>
        <dbReference type="EMBL" id="CAB3872698.1"/>
    </source>
</evidence>
<organism evidence="2 3">
    <name type="scientific">Achromobacter pulmonis</name>
    <dbReference type="NCBI Taxonomy" id="1389932"/>
    <lineage>
        <taxon>Bacteria</taxon>
        <taxon>Pseudomonadati</taxon>
        <taxon>Pseudomonadota</taxon>
        <taxon>Betaproteobacteria</taxon>
        <taxon>Burkholderiales</taxon>
        <taxon>Alcaligenaceae</taxon>
        <taxon>Achromobacter</taxon>
    </lineage>
</organism>
<dbReference type="EMBL" id="CADIKZ010000007">
    <property type="protein sequence ID" value="CAB3872698.1"/>
    <property type="molecule type" value="Genomic_DNA"/>
</dbReference>
<reference evidence="2 3" key="1">
    <citation type="submission" date="2020-04" db="EMBL/GenBank/DDBJ databases">
        <authorList>
            <person name="De Canck E."/>
        </authorList>
    </citation>
    <scope>NUCLEOTIDE SEQUENCE [LARGE SCALE GENOMIC DNA]</scope>
    <source>
        <strain evidence="2 3">LMG 26788</strain>
    </source>
</reference>
<sequence>MSIKKLLAMLGRRRPAPEFREAWHSWDQHPWKHPWLTSKNLRQMRDYSRDFFEREIQKTANMDVRKLKIGFCGNLANNLYFRARPLRREGLDIDIFLHPDDKFVMGQPAWEEFDGVLNGPATMQELEAIGVHLQEVPGVYARLPDEADTSLPLPFLRDYDKSHFLPYVEGPYRATLRALHQKDVLWGAQSTYLSYLANRPYVVSQTGGDIWLEASRDDMLGHLQRLAYANARVFVVSNPWSYAHARRYGFRNLIYLPMTLDQTQYCPGHGASRKEWEASTDGNFFVLTTSRLDERNKGSSLAIAGFAEFAKRCPGARLVAPGWGKDHSLAEGALAKLGIADRMIWLPLSGKEKVRDYLRSADVFIDQFVLGYFGAAGLEAMATGLPVIGRTEMAQYEALCETGAPPILQAASAVEVAQALVGLQANSAMRQKIGENSRKWFLNNHGSSRWYPQYQALFNATAANQRVNWRRSPLSAPLGSDEIEYHRTGLAAAPPFPNYQW</sequence>
<evidence type="ECO:0000313" key="3">
    <source>
        <dbReference type="Proteomes" id="UP000494203"/>
    </source>
</evidence>
<dbReference type="SUPFAM" id="SSF53756">
    <property type="entry name" value="UDP-Glycosyltransferase/glycogen phosphorylase"/>
    <property type="match status" value="1"/>
</dbReference>
<dbReference type="AlphaFoldDB" id="A0A6S7D078"/>
<protein>
    <recommendedName>
        <fullName evidence="1">Glycosyl transferase family 1 domain-containing protein</fullName>
    </recommendedName>
</protein>
<dbReference type="CDD" id="cd03801">
    <property type="entry name" value="GT4_PimA-like"/>
    <property type="match status" value="1"/>
</dbReference>
<dbReference type="Proteomes" id="UP000494203">
    <property type="component" value="Unassembled WGS sequence"/>
</dbReference>